<dbReference type="Pfam" id="PF13873">
    <property type="entry name" value="Myb_DNA-bind_5"/>
    <property type="match status" value="1"/>
</dbReference>
<evidence type="ECO:0000313" key="4">
    <source>
        <dbReference type="Proteomes" id="UP000005408"/>
    </source>
</evidence>
<dbReference type="Proteomes" id="UP000005408">
    <property type="component" value="Unassembled WGS sequence"/>
</dbReference>
<proteinExistence type="predicted"/>
<organism evidence="3 4">
    <name type="scientific">Magallana gigas</name>
    <name type="common">Pacific oyster</name>
    <name type="synonym">Crassostrea gigas</name>
    <dbReference type="NCBI Taxonomy" id="29159"/>
    <lineage>
        <taxon>Eukaryota</taxon>
        <taxon>Metazoa</taxon>
        <taxon>Spiralia</taxon>
        <taxon>Lophotrochozoa</taxon>
        <taxon>Mollusca</taxon>
        <taxon>Bivalvia</taxon>
        <taxon>Autobranchia</taxon>
        <taxon>Pteriomorphia</taxon>
        <taxon>Ostreida</taxon>
        <taxon>Ostreoidea</taxon>
        <taxon>Ostreidae</taxon>
        <taxon>Magallana</taxon>
    </lineage>
</organism>
<sequence length="236" mass="25806">MEENKDAGPTCSVPKKRTPNWTTDECLYLSKLVDENKSVLSSKFGAGVTTVKKRETWGKITDAINATSSTKHSVEEVEKKWHNIQMRGKAEIADARRSAKKTGGGPAGKPLTPLAEAVESVIGTDNISISGIPGAVDTTFLMFDNEHNTANIATRTVEQRPSAVVQDLQILSTNESGDGQINLVTLPARKCNTCSCSIDSCMGDLQKRKLELEIENFTLRNTLVKLQIERLQNDSE</sequence>
<name>A0A8W8LJ58_MAGGI</name>
<keyword evidence="4" id="KW-1185">Reference proteome</keyword>
<reference evidence="3" key="1">
    <citation type="submission" date="2022-08" db="UniProtKB">
        <authorList>
            <consortium name="EnsemblMetazoa"/>
        </authorList>
    </citation>
    <scope>IDENTIFICATION</scope>
    <source>
        <strain evidence="3">05x7-T-G4-1.051#20</strain>
    </source>
</reference>
<accession>A0A8W8LJ58</accession>
<dbReference type="PANTHER" id="PTHR23098:SF16">
    <property type="entry name" value="REGULATORY PROTEIN ZESTE"/>
    <property type="match status" value="1"/>
</dbReference>
<dbReference type="EnsemblMetazoa" id="G28208.1">
    <property type="protein sequence ID" value="G28208.1:cds"/>
    <property type="gene ID" value="G28208"/>
</dbReference>
<evidence type="ECO:0000256" key="1">
    <source>
        <dbReference type="SAM" id="MobiDB-lite"/>
    </source>
</evidence>
<dbReference type="PANTHER" id="PTHR23098">
    <property type="entry name" value="AGAP001331-PA-RELATED"/>
    <property type="match status" value="1"/>
</dbReference>
<evidence type="ECO:0000259" key="2">
    <source>
        <dbReference type="Pfam" id="PF13873"/>
    </source>
</evidence>
<dbReference type="InterPro" id="IPR028002">
    <property type="entry name" value="Myb_DNA-bind_5"/>
</dbReference>
<protein>
    <recommendedName>
        <fullName evidence="2">Myb/SANT-like DNA-binding domain-containing protein</fullName>
    </recommendedName>
</protein>
<dbReference type="GO" id="GO:0005634">
    <property type="term" value="C:nucleus"/>
    <property type="evidence" value="ECO:0007669"/>
    <property type="project" value="TreeGrafter"/>
</dbReference>
<dbReference type="AlphaFoldDB" id="A0A8W8LJ58"/>
<feature type="region of interest" description="Disordered" evidence="1">
    <location>
        <begin position="90"/>
        <end position="112"/>
    </location>
</feature>
<feature type="domain" description="Myb/SANT-like DNA-binding" evidence="2">
    <location>
        <begin position="17"/>
        <end position="93"/>
    </location>
</feature>
<evidence type="ECO:0000313" key="3">
    <source>
        <dbReference type="EnsemblMetazoa" id="G28208.1:cds"/>
    </source>
</evidence>